<gene>
    <name evidence="11" type="ORF">LK09_18350</name>
</gene>
<dbReference type="Gene3D" id="1.20.1740.10">
    <property type="entry name" value="Amino acid/polyamine transporter I"/>
    <property type="match status" value="1"/>
</dbReference>
<dbReference type="GO" id="GO:0006865">
    <property type="term" value="P:amino acid transport"/>
    <property type="evidence" value="ECO:0007669"/>
    <property type="project" value="UniProtKB-KW"/>
</dbReference>
<evidence type="ECO:0000256" key="5">
    <source>
        <dbReference type="ARBA" id="ARBA00022692"/>
    </source>
</evidence>
<feature type="transmembrane region" description="Helical" evidence="9">
    <location>
        <begin position="49"/>
        <end position="70"/>
    </location>
</feature>
<feature type="transmembrane region" description="Helical" evidence="9">
    <location>
        <begin position="189"/>
        <end position="210"/>
    </location>
</feature>
<reference evidence="11 12" key="1">
    <citation type="submission" date="2014-11" db="EMBL/GenBank/DDBJ databases">
        <title>Genome sequence of Microbacterium mangrovi MUSC 115(T).</title>
        <authorList>
            <person name="Lee L.-H."/>
        </authorList>
    </citation>
    <scope>NUCLEOTIDE SEQUENCE [LARGE SCALE GENOMIC DNA]</scope>
    <source>
        <strain evidence="11 12">MUSC 115</strain>
    </source>
</reference>
<feature type="transmembrane region" description="Helical" evidence="9">
    <location>
        <begin position="326"/>
        <end position="350"/>
    </location>
</feature>
<keyword evidence="7 9" id="KW-1133">Transmembrane helix</keyword>
<evidence type="ECO:0000256" key="7">
    <source>
        <dbReference type="ARBA" id="ARBA00022989"/>
    </source>
</evidence>
<dbReference type="EMBL" id="JTDK01000020">
    <property type="protein sequence ID" value="KHK95642.1"/>
    <property type="molecule type" value="Genomic_DNA"/>
</dbReference>
<keyword evidence="8 9" id="KW-0472">Membrane</keyword>
<feature type="transmembrane region" description="Helical" evidence="9">
    <location>
        <begin position="276"/>
        <end position="297"/>
    </location>
</feature>
<protein>
    <submittedName>
        <fullName evidence="11">L-asparagine permease</fullName>
    </submittedName>
</protein>
<evidence type="ECO:0000256" key="1">
    <source>
        <dbReference type="ARBA" id="ARBA00004651"/>
    </source>
</evidence>
<dbReference type="Pfam" id="PF00324">
    <property type="entry name" value="AA_permease"/>
    <property type="match status" value="1"/>
</dbReference>
<dbReference type="PROSITE" id="PS00218">
    <property type="entry name" value="AMINO_ACID_PERMEASE_1"/>
    <property type="match status" value="1"/>
</dbReference>
<name>A0A0B2A225_9MICO</name>
<comment type="similarity">
    <text evidence="2">Belongs to the amino acid-polyamine-organocation (APC) superfamily. Amino acid transporter (AAT) (TC 2.A.3.1) family.</text>
</comment>
<organism evidence="11 12">
    <name type="scientific">Microbacterium mangrovi</name>
    <dbReference type="NCBI Taxonomy" id="1348253"/>
    <lineage>
        <taxon>Bacteria</taxon>
        <taxon>Bacillati</taxon>
        <taxon>Actinomycetota</taxon>
        <taxon>Actinomycetes</taxon>
        <taxon>Micrococcales</taxon>
        <taxon>Microbacteriaceae</taxon>
        <taxon>Microbacterium</taxon>
    </lineage>
</organism>
<dbReference type="GO" id="GO:0005886">
    <property type="term" value="C:plasma membrane"/>
    <property type="evidence" value="ECO:0007669"/>
    <property type="project" value="UniProtKB-SubCell"/>
</dbReference>
<dbReference type="GO" id="GO:0055085">
    <property type="term" value="P:transmembrane transport"/>
    <property type="evidence" value="ECO:0007669"/>
    <property type="project" value="InterPro"/>
</dbReference>
<feature type="transmembrane region" description="Helical" evidence="9">
    <location>
        <begin position="468"/>
        <end position="487"/>
    </location>
</feature>
<dbReference type="Proteomes" id="UP000031030">
    <property type="component" value="Unassembled WGS sequence"/>
</dbReference>
<evidence type="ECO:0000256" key="6">
    <source>
        <dbReference type="ARBA" id="ARBA00022970"/>
    </source>
</evidence>
<evidence type="ECO:0000256" key="3">
    <source>
        <dbReference type="ARBA" id="ARBA00022448"/>
    </source>
</evidence>
<dbReference type="InterPro" id="IPR004841">
    <property type="entry name" value="AA-permease/SLC12A_dom"/>
</dbReference>
<evidence type="ECO:0000256" key="9">
    <source>
        <dbReference type="SAM" id="Phobius"/>
    </source>
</evidence>
<dbReference type="PANTHER" id="PTHR43495">
    <property type="entry name" value="GABA PERMEASE"/>
    <property type="match status" value="1"/>
</dbReference>
<feature type="transmembrane region" description="Helical" evidence="9">
    <location>
        <begin position="439"/>
        <end position="462"/>
    </location>
</feature>
<dbReference type="PANTHER" id="PTHR43495:SF1">
    <property type="entry name" value="L-ASPARAGINE PERMEASE"/>
    <property type="match status" value="1"/>
</dbReference>
<dbReference type="AlphaFoldDB" id="A0A0B2A225"/>
<feature type="transmembrane region" description="Helical" evidence="9">
    <location>
        <begin position="400"/>
        <end position="419"/>
    </location>
</feature>
<feature type="transmembrane region" description="Helical" evidence="9">
    <location>
        <begin position="157"/>
        <end position="177"/>
    </location>
</feature>
<keyword evidence="6" id="KW-0029">Amino-acid transport</keyword>
<dbReference type="PIRSF" id="PIRSF006060">
    <property type="entry name" value="AA_transporter"/>
    <property type="match status" value="1"/>
</dbReference>
<comment type="caution">
    <text evidence="11">The sequence shown here is derived from an EMBL/GenBank/DDBJ whole genome shotgun (WGS) entry which is preliminary data.</text>
</comment>
<feature type="domain" description="Amino acid permease/ SLC12A" evidence="10">
    <location>
        <begin position="47"/>
        <end position="486"/>
    </location>
</feature>
<feature type="transmembrane region" description="Helical" evidence="9">
    <location>
        <begin position="230"/>
        <end position="255"/>
    </location>
</feature>
<evidence type="ECO:0000259" key="10">
    <source>
        <dbReference type="Pfam" id="PF00324"/>
    </source>
</evidence>
<evidence type="ECO:0000256" key="4">
    <source>
        <dbReference type="ARBA" id="ARBA00022475"/>
    </source>
</evidence>
<feature type="transmembrane region" description="Helical" evidence="9">
    <location>
        <begin position="76"/>
        <end position="98"/>
    </location>
</feature>
<feature type="transmembrane region" description="Helical" evidence="9">
    <location>
        <begin position="371"/>
        <end position="394"/>
    </location>
</feature>
<evidence type="ECO:0000256" key="8">
    <source>
        <dbReference type="ARBA" id="ARBA00023136"/>
    </source>
</evidence>
<keyword evidence="5 9" id="KW-0812">Transmembrane</keyword>
<keyword evidence="3" id="KW-0813">Transport</keyword>
<evidence type="ECO:0000256" key="2">
    <source>
        <dbReference type="ARBA" id="ARBA00008583"/>
    </source>
</evidence>
<sequence>MAINDPHHDPEQALENSRELVGDVMLAAQDFSNEEEGYHKTLRPRQIQMIAIGGAIGTGLFLGAGGRLASSGPSLVLVYAVCGFFAFLILRALGELVLHRPSSGSFVSYAREFYGEKMAYTAGWLYFLNWAFTSIVDVTAVALYVKFWAPYVPFLQAVPQWAIALVALIVVLSLNLVSVRVFGEMEFWFALIKVAALVVFLIIGIIFLLFVGHTDVGPTGLTVIADNGGWFPMGAFAPLLAISGVVFAYAAIELVGTAAGETAEPKKIMPRAVNTVVIRIAIFYVGSVLLLSLLLPYNTYSADESPFVTFFSHIGSPQAGEVSASIMNFVVLTAAMSSLNAGLYSTGRILRSMAVNGSAPVFTMRMSRNGVPYGGILLTSCITLLGVGLNAVVPQQAFEIVLNVSALGIIGGWATIILCQMQLHRWANQGRIQRPAFRLFGAPFTAWLTLAFLAFVLVTMAFTPTGRWVLASLIVIIPLLIIGWYTFRGRIQQAAAAREGHTGKFPVVAERPATENPPAIFRKRDEEK</sequence>
<dbReference type="STRING" id="1348253.LK09_18350"/>
<accession>A0A0B2A225</accession>
<dbReference type="InterPro" id="IPR004840">
    <property type="entry name" value="Amino_acid_permease_CS"/>
</dbReference>
<comment type="subcellular location">
    <subcellularLocation>
        <location evidence="1">Cell membrane</location>
        <topology evidence="1">Multi-pass membrane protein</topology>
    </subcellularLocation>
</comment>
<proteinExistence type="inferred from homology"/>
<keyword evidence="4" id="KW-1003">Cell membrane</keyword>
<evidence type="ECO:0000313" key="12">
    <source>
        <dbReference type="Proteomes" id="UP000031030"/>
    </source>
</evidence>
<keyword evidence="12" id="KW-1185">Reference proteome</keyword>
<dbReference type="FunFam" id="1.20.1740.10:FF:000001">
    <property type="entry name" value="Amino acid permease"/>
    <property type="match status" value="1"/>
</dbReference>
<evidence type="ECO:0000313" key="11">
    <source>
        <dbReference type="EMBL" id="KHK95642.1"/>
    </source>
</evidence>
<feature type="transmembrane region" description="Helical" evidence="9">
    <location>
        <begin position="119"/>
        <end position="145"/>
    </location>
</feature>